<accession>A0ACD5EX41</accession>
<dbReference type="EMBL" id="CP171854">
    <property type="protein sequence ID" value="XKM43683.1"/>
    <property type="molecule type" value="Genomic_DNA"/>
</dbReference>
<organism evidence="1 2">
    <name type="scientific">Rhizobium ruizarguesonis</name>
    <dbReference type="NCBI Taxonomy" id="2081791"/>
    <lineage>
        <taxon>Bacteria</taxon>
        <taxon>Pseudomonadati</taxon>
        <taxon>Pseudomonadota</taxon>
        <taxon>Alphaproteobacteria</taxon>
        <taxon>Hyphomicrobiales</taxon>
        <taxon>Rhizobiaceae</taxon>
        <taxon>Rhizobium/Agrobacterium group</taxon>
        <taxon>Rhizobium</taxon>
    </lineage>
</organism>
<evidence type="ECO:0000313" key="1">
    <source>
        <dbReference type="EMBL" id="XKM43683.1"/>
    </source>
</evidence>
<dbReference type="Proteomes" id="UP000078465">
    <property type="component" value="Plasmid unnamed1"/>
</dbReference>
<sequence length="74" mass="8445">MWSDHPRHGKAIKASLAHIHEVRDGKIASMIQYVDSHMVMRARFELKQHIVSYLARPVDRARSAGMITALHVTN</sequence>
<geneLocation type="plasmid" evidence="1 2">
    <name>unnamed1</name>
</geneLocation>
<name>A0ACD5EX41_9HYPH</name>
<keyword evidence="1" id="KW-0614">Plasmid</keyword>
<protein>
    <submittedName>
        <fullName evidence="1">Uncharacterized protein</fullName>
    </submittedName>
</protein>
<reference evidence="1" key="1">
    <citation type="submission" date="2024-10" db="EMBL/GenBank/DDBJ databases">
        <title>Strain of Rhizobium-related bacteria isolated fromm roots of Vavilovia formosa.</title>
        <authorList>
            <person name="Kimeklis A."/>
            <person name="Afonin A."/>
        </authorList>
    </citation>
    <scope>NUCLEOTIDE SEQUENCE</scope>
    <source>
        <strain evidence="1">Vaf-46</strain>
    </source>
</reference>
<proteinExistence type="predicted"/>
<gene>
    <name evidence="1" type="ORF">A4U53_039895</name>
</gene>
<evidence type="ECO:0000313" key="2">
    <source>
        <dbReference type="Proteomes" id="UP000078465"/>
    </source>
</evidence>